<sequence length="85" mass="9968">MDTIFEEIINALNKTTQEGGKTFESGKFVGLGWCFRQRKTSNFEGPYPLIALKVQKNAVHLYYPFWLFSSTEIQNFQERFCCKVF</sequence>
<dbReference type="RefSeq" id="WP_096817847.1">
    <property type="nucleotide sequence ID" value="NZ_JXJU01000005.1"/>
</dbReference>
<organism evidence="1 2">
    <name type="scientific">Lactococcus fujiensis JCM 16395</name>
    <dbReference type="NCBI Taxonomy" id="1291764"/>
    <lineage>
        <taxon>Bacteria</taxon>
        <taxon>Bacillati</taxon>
        <taxon>Bacillota</taxon>
        <taxon>Bacilli</taxon>
        <taxon>Lactobacillales</taxon>
        <taxon>Streptococcaceae</taxon>
        <taxon>Lactococcus</taxon>
    </lineage>
</organism>
<dbReference type="EMBL" id="JXJU01000005">
    <property type="protein sequence ID" value="PCS00088.1"/>
    <property type="molecule type" value="Genomic_DNA"/>
</dbReference>
<accession>A0A2A5RLG0</accession>
<dbReference type="OrthoDB" id="2194824at2"/>
<dbReference type="AlphaFoldDB" id="A0A2A5RLG0"/>
<comment type="caution">
    <text evidence="1">The sequence shown here is derived from an EMBL/GenBank/DDBJ whole genome shotgun (WGS) entry which is preliminary data.</text>
</comment>
<keyword evidence="2" id="KW-1185">Reference proteome</keyword>
<reference evidence="1 2" key="1">
    <citation type="submission" date="2014-12" db="EMBL/GenBank/DDBJ databases">
        <title>Draft genome sequences of 10 type strains of Lactococcus.</title>
        <authorList>
            <person name="Sun Z."/>
            <person name="Zhong Z."/>
            <person name="Liu W."/>
            <person name="Zhang W."/>
            <person name="Zhang H."/>
        </authorList>
    </citation>
    <scope>NUCLEOTIDE SEQUENCE [LARGE SCALE GENOMIC DNA]</scope>
    <source>
        <strain evidence="1 2">JCM 16395</strain>
    </source>
</reference>
<evidence type="ECO:0000313" key="2">
    <source>
        <dbReference type="Proteomes" id="UP000218181"/>
    </source>
</evidence>
<protein>
    <submittedName>
        <fullName evidence="1">Uncharacterized protein</fullName>
    </submittedName>
</protein>
<name>A0A2A5RLG0_9LACT</name>
<evidence type="ECO:0000313" key="1">
    <source>
        <dbReference type="EMBL" id="PCS00088.1"/>
    </source>
</evidence>
<proteinExistence type="predicted"/>
<dbReference type="Proteomes" id="UP000218181">
    <property type="component" value="Unassembled WGS sequence"/>
</dbReference>
<gene>
    <name evidence="1" type="ORF">RT41_GL001399</name>
</gene>